<organism evidence="1 2">
    <name type="scientific">Aulographum hederae CBS 113979</name>
    <dbReference type="NCBI Taxonomy" id="1176131"/>
    <lineage>
        <taxon>Eukaryota</taxon>
        <taxon>Fungi</taxon>
        <taxon>Dikarya</taxon>
        <taxon>Ascomycota</taxon>
        <taxon>Pezizomycotina</taxon>
        <taxon>Dothideomycetes</taxon>
        <taxon>Pleosporomycetidae</taxon>
        <taxon>Aulographales</taxon>
        <taxon>Aulographaceae</taxon>
    </lineage>
</organism>
<sequence length="91" mass="10405">MTWLWRFFCVFKLNLGRCLIFTLGTYSDSLPRHTFIGRQSWLWVGVEETSLSNSACSATKPSSLCMCRASPSQLFMIKRTSQVSILQVHNP</sequence>
<dbReference type="EMBL" id="ML977161">
    <property type="protein sequence ID" value="KAF1985673.1"/>
    <property type="molecule type" value="Genomic_DNA"/>
</dbReference>
<gene>
    <name evidence="1" type="ORF">K402DRAFT_394651</name>
</gene>
<keyword evidence="2" id="KW-1185">Reference proteome</keyword>
<name>A0A6G1GXI7_9PEZI</name>
<protein>
    <submittedName>
        <fullName evidence="1">Uncharacterized protein</fullName>
    </submittedName>
</protein>
<evidence type="ECO:0000313" key="1">
    <source>
        <dbReference type="EMBL" id="KAF1985673.1"/>
    </source>
</evidence>
<reference evidence="1" key="1">
    <citation type="journal article" date="2020" name="Stud. Mycol.">
        <title>101 Dothideomycetes genomes: a test case for predicting lifestyles and emergence of pathogens.</title>
        <authorList>
            <person name="Haridas S."/>
            <person name="Albert R."/>
            <person name="Binder M."/>
            <person name="Bloem J."/>
            <person name="Labutti K."/>
            <person name="Salamov A."/>
            <person name="Andreopoulos B."/>
            <person name="Baker S."/>
            <person name="Barry K."/>
            <person name="Bills G."/>
            <person name="Bluhm B."/>
            <person name="Cannon C."/>
            <person name="Castanera R."/>
            <person name="Culley D."/>
            <person name="Daum C."/>
            <person name="Ezra D."/>
            <person name="Gonzalez J."/>
            <person name="Henrissat B."/>
            <person name="Kuo A."/>
            <person name="Liang C."/>
            <person name="Lipzen A."/>
            <person name="Lutzoni F."/>
            <person name="Magnuson J."/>
            <person name="Mondo S."/>
            <person name="Nolan M."/>
            <person name="Ohm R."/>
            <person name="Pangilinan J."/>
            <person name="Park H.-J."/>
            <person name="Ramirez L."/>
            <person name="Alfaro M."/>
            <person name="Sun H."/>
            <person name="Tritt A."/>
            <person name="Yoshinaga Y."/>
            <person name="Zwiers L.-H."/>
            <person name="Turgeon B."/>
            <person name="Goodwin S."/>
            <person name="Spatafora J."/>
            <person name="Crous P."/>
            <person name="Grigoriev I."/>
        </authorList>
    </citation>
    <scope>NUCLEOTIDE SEQUENCE</scope>
    <source>
        <strain evidence="1">CBS 113979</strain>
    </source>
</reference>
<proteinExistence type="predicted"/>
<evidence type="ECO:0000313" key="2">
    <source>
        <dbReference type="Proteomes" id="UP000800041"/>
    </source>
</evidence>
<dbReference type="AlphaFoldDB" id="A0A6G1GXI7"/>
<dbReference type="Proteomes" id="UP000800041">
    <property type="component" value="Unassembled WGS sequence"/>
</dbReference>
<accession>A0A6G1GXI7</accession>